<proteinExistence type="predicted"/>
<sequence length="135" mass="15346">MDGLEKAIRDGVIAPKGVDRHNQLLPEIKRLTNQQVASIADVDKLLPGPVGRPSIDNHCPALHDTIIKLYYRQQVQRFGEGHKSYPYVDAAAVVVEKDEDVADAVDEKHENVRVPQNKFDEWKPIDKSRDYSLYE</sequence>
<organism evidence="1 2">
    <name type="scientific">Allacma fusca</name>
    <dbReference type="NCBI Taxonomy" id="39272"/>
    <lineage>
        <taxon>Eukaryota</taxon>
        <taxon>Metazoa</taxon>
        <taxon>Ecdysozoa</taxon>
        <taxon>Arthropoda</taxon>
        <taxon>Hexapoda</taxon>
        <taxon>Collembola</taxon>
        <taxon>Symphypleona</taxon>
        <taxon>Sminthuridae</taxon>
        <taxon>Allacma</taxon>
    </lineage>
</organism>
<gene>
    <name evidence="1" type="ORF">AFUS01_LOCUS30202</name>
</gene>
<reference evidence="1" key="1">
    <citation type="submission" date="2021-06" db="EMBL/GenBank/DDBJ databases">
        <authorList>
            <person name="Hodson N. C."/>
            <person name="Mongue J. A."/>
            <person name="Jaron S. K."/>
        </authorList>
    </citation>
    <scope>NUCLEOTIDE SEQUENCE</scope>
</reference>
<accession>A0A8J2KNS1</accession>
<protein>
    <submittedName>
        <fullName evidence="1">Uncharacterized protein</fullName>
    </submittedName>
</protein>
<dbReference type="AlphaFoldDB" id="A0A8J2KNS1"/>
<dbReference type="Proteomes" id="UP000708208">
    <property type="component" value="Unassembled WGS sequence"/>
</dbReference>
<name>A0A8J2KNS1_9HEXA</name>
<evidence type="ECO:0000313" key="1">
    <source>
        <dbReference type="EMBL" id="CAG7819772.1"/>
    </source>
</evidence>
<dbReference type="EMBL" id="CAJVCH010459322">
    <property type="protein sequence ID" value="CAG7819772.1"/>
    <property type="molecule type" value="Genomic_DNA"/>
</dbReference>
<evidence type="ECO:0000313" key="2">
    <source>
        <dbReference type="Proteomes" id="UP000708208"/>
    </source>
</evidence>
<keyword evidence="2" id="KW-1185">Reference proteome</keyword>
<comment type="caution">
    <text evidence="1">The sequence shown here is derived from an EMBL/GenBank/DDBJ whole genome shotgun (WGS) entry which is preliminary data.</text>
</comment>